<keyword evidence="14" id="KW-0444">Lipid biosynthesis</keyword>
<dbReference type="SUPFAM" id="SSF69593">
    <property type="entry name" value="Glycerol-3-phosphate (1)-acyltransferase"/>
    <property type="match status" value="1"/>
</dbReference>
<dbReference type="PIRSF" id="PIRSF000437">
    <property type="entry name" value="GPAT_DHAPAT"/>
    <property type="match status" value="1"/>
</dbReference>
<evidence type="ECO:0000256" key="3">
    <source>
        <dbReference type="ARBA" id="ARBA00005189"/>
    </source>
</evidence>
<evidence type="ECO:0000256" key="13">
    <source>
        <dbReference type="ARBA" id="ARBA00048427"/>
    </source>
</evidence>
<evidence type="ECO:0000313" key="16">
    <source>
        <dbReference type="EMBL" id="ABE58218.1"/>
    </source>
</evidence>
<dbReference type="EC" id="2.3.1.15" evidence="5 14"/>
<evidence type="ECO:0000256" key="4">
    <source>
        <dbReference type="ARBA" id="ARBA00007937"/>
    </source>
</evidence>
<dbReference type="Pfam" id="PF01553">
    <property type="entry name" value="Acyltransferase"/>
    <property type="match status" value="1"/>
</dbReference>
<keyword evidence="8 14" id="KW-0808">Transferase</keyword>
<dbReference type="NCBIfam" id="TIGR03703">
    <property type="entry name" value="plsB"/>
    <property type="match status" value="1"/>
</dbReference>
<name>Q1QZ90_CHRI1</name>
<feature type="domain" description="Phospholipid/glycerol acyltransferase" evidence="15">
    <location>
        <begin position="327"/>
        <end position="454"/>
    </location>
</feature>
<keyword evidence="14" id="KW-0443">Lipid metabolism</keyword>
<evidence type="ECO:0000256" key="5">
    <source>
        <dbReference type="ARBA" id="ARBA00013113"/>
    </source>
</evidence>
<dbReference type="GO" id="GO:0004366">
    <property type="term" value="F:glycerol-3-phosphate O-acyltransferase activity"/>
    <property type="evidence" value="ECO:0007669"/>
    <property type="project" value="UniProtKB-UniRule"/>
</dbReference>
<evidence type="ECO:0000256" key="1">
    <source>
        <dbReference type="ARBA" id="ARBA00004413"/>
    </source>
</evidence>
<dbReference type="NCBIfam" id="NF003441">
    <property type="entry name" value="PRK04974.1"/>
    <property type="match status" value="1"/>
</dbReference>
<comment type="pathway">
    <text evidence="2 14">Phospholipid metabolism; CDP-diacylglycerol biosynthesis; CDP-diacylglycerol from sn-glycerol 3-phosphate: step 1/3.</text>
</comment>
<dbReference type="SMART" id="SM00563">
    <property type="entry name" value="PlsC"/>
    <property type="match status" value="1"/>
</dbReference>
<reference evidence="16 17" key="1">
    <citation type="journal article" date="2011" name="Stand. Genomic Sci.">
        <title>Complete genome sequence of the halophilic and highly halotolerant Chromohalobacter salexigens type strain (1H11(T)).</title>
        <authorList>
            <person name="Copeland A."/>
            <person name="O'Connor K."/>
            <person name="Lucas S."/>
            <person name="Lapidus A."/>
            <person name="Berry K.W."/>
            <person name="Detter J.C."/>
            <person name="Del Rio T.G."/>
            <person name="Hammon N."/>
            <person name="Dalin E."/>
            <person name="Tice H."/>
            <person name="Pitluck S."/>
            <person name="Bruce D."/>
            <person name="Goodwin L."/>
            <person name="Han C."/>
            <person name="Tapia R."/>
            <person name="Saunders E."/>
            <person name="Schmutz J."/>
            <person name="Brettin T."/>
            <person name="Larimer F."/>
            <person name="Land M."/>
            <person name="Hauser L."/>
            <person name="Vargas C."/>
            <person name="Nieto J.J."/>
            <person name="Kyrpides N.C."/>
            <person name="Ivanova N."/>
            <person name="Goker M."/>
            <person name="Klenk H.P."/>
            <person name="Csonka L.N."/>
            <person name="Woyke T."/>
        </authorList>
    </citation>
    <scope>NUCLEOTIDE SEQUENCE [LARGE SCALE GENOMIC DNA]</scope>
    <source>
        <strain evidence="17">ATCC BAA-138 / DSM 3043 / CIP 106854 / NCIMB 13768 / 1H11</strain>
    </source>
</reference>
<proteinExistence type="inferred from homology"/>
<dbReference type="InterPro" id="IPR041728">
    <property type="entry name" value="GPAT/DHAPAT_LPLAT"/>
</dbReference>
<evidence type="ECO:0000313" key="17">
    <source>
        <dbReference type="Proteomes" id="UP000000239"/>
    </source>
</evidence>
<evidence type="ECO:0000256" key="12">
    <source>
        <dbReference type="ARBA" id="ARBA00023315"/>
    </source>
</evidence>
<keyword evidence="12 14" id="KW-0012">Acyltransferase</keyword>
<keyword evidence="7 14" id="KW-1003">Cell membrane</keyword>
<dbReference type="Proteomes" id="UP000000239">
    <property type="component" value="Chromosome"/>
</dbReference>
<dbReference type="CDD" id="cd07993">
    <property type="entry name" value="LPLAT_DHAPAT-like"/>
    <property type="match status" value="1"/>
</dbReference>
<dbReference type="UniPathway" id="UPA00557">
    <property type="reaction ID" value="UER00612"/>
</dbReference>
<dbReference type="HAMAP" id="MF_00393">
    <property type="entry name" value="Glyc3P_acyltrans"/>
    <property type="match status" value="1"/>
</dbReference>
<feature type="short sequence motif" description="HXXXXD motif" evidence="14">
    <location>
        <begin position="332"/>
        <end position="337"/>
    </location>
</feature>
<dbReference type="GO" id="GO:0005886">
    <property type="term" value="C:plasma membrane"/>
    <property type="evidence" value="ECO:0007669"/>
    <property type="project" value="UniProtKB-SubCell"/>
</dbReference>
<dbReference type="InterPro" id="IPR022284">
    <property type="entry name" value="GPAT/DHAPAT"/>
</dbReference>
<comment type="subcellular location">
    <subcellularLocation>
        <location evidence="14">Cell inner membrane</location>
        <topology evidence="14">Peripheral membrane protein</topology>
        <orientation evidence="14">Cytoplasmic side</orientation>
    </subcellularLocation>
    <subcellularLocation>
        <location evidence="1">Cell membrane</location>
        <topology evidence="1">Peripheral membrane protein</topology>
        <orientation evidence="1">Cytoplasmic side</orientation>
    </subcellularLocation>
</comment>
<dbReference type="PANTHER" id="PTHR12563">
    <property type="entry name" value="GLYCEROL-3-PHOSPHATE ACYLTRANSFERASE"/>
    <property type="match status" value="1"/>
</dbReference>
<keyword evidence="14" id="KW-0997">Cell inner membrane</keyword>
<keyword evidence="11 14" id="KW-1208">Phospholipid metabolism</keyword>
<organism evidence="16 17">
    <name type="scientific">Chromohalobacter israelensis (strain ATCC BAA-138 / DSM 3043 / CIP 106854 / NCIMB 13768 / 1H11)</name>
    <name type="common">Chromohalobacter salexigens</name>
    <dbReference type="NCBI Taxonomy" id="290398"/>
    <lineage>
        <taxon>Bacteria</taxon>
        <taxon>Pseudomonadati</taxon>
        <taxon>Pseudomonadota</taxon>
        <taxon>Gammaproteobacteria</taxon>
        <taxon>Oceanospirillales</taxon>
        <taxon>Halomonadaceae</taxon>
        <taxon>Chromohalobacter</taxon>
    </lineage>
</organism>
<dbReference type="GO" id="GO:0006631">
    <property type="term" value="P:fatty acid metabolic process"/>
    <property type="evidence" value="ECO:0007669"/>
    <property type="project" value="TreeGrafter"/>
</dbReference>
<dbReference type="AlphaFoldDB" id="Q1QZ90"/>
<keyword evidence="9 14" id="KW-0472">Membrane</keyword>
<dbReference type="KEGG" id="csa:Csal_0861"/>
<evidence type="ECO:0000256" key="7">
    <source>
        <dbReference type="ARBA" id="ARBA00022475"/>
    </source>
</evidence>
<dbReference type="Pfam" id="PF19277">
    <property type="entry name" value="GPAT_C"/>
    <property type="match status" value="1"/>
</dbReference>
<comment type="catalytic activity">
    <reaction evidence="13 14">
        <text>sn-glycerol 3-phosphate + an acyl-CoA = a 1-acyl-sn-glycero-3-phosphate + CoA</text>
        <dbReference type="Rhea" id="RHEA:15325"/>
        <dbReference type="ChEBI" id="CHEBI:57287"/>
        <dbReference type="ChEBI" id="CHEBI:57597"/>
        <dbReference type="ChEBI" id="CHEBI:57970"/>
        <dbReference type="ChEBI" id="CHEBI:58342"/>
        <dbReference type="EC" id="2.3.1.15"/>
    </reaction>
</comment>
<comment type="domain">
    <text evidence="14">The HXXXXD motif is essential for acyltransferase activity and may constitute the binding site for the phosphate moiety of the glycerol-3-phosphate.</text>
</comment>
<evidence type="ECO:0000256" key="14">
    <source>
        <dbReference type="HAMAP-Rule" id="MF_00393"/>
    </source>
</evidence>
<evidence type="ECO:0000256" key="8">
    <source>
        <dbReference type="ARBA" id="ARBA00022679"/>
    </source>
</evidence>
<keyword evidence="17" id="KW-1185">Reference proteome</keyword>
<evidence type="ECO:0000256" key="9">
    <source>
        <dbReference type="ARBA" id="ARBA00023136"/>
    </source>
</evidence>
<protein>
    <recommendedName>
        <fullName evidence="6 14">Glycerol-3-phosphate acyltransferase</fullName>
        <shortName evidence="14">GPAT</shortName>
        <ecNumber evidence="5 14">2.3.1.15</ecNumber>
    </recommendedName>
</protein>
<evidence type="ECO:0000256" key="10">
    <source>
        <dbReference type="ARBA" id="ARBA00023209"/>
    </source>
</evidence>
<gene>
    <name evidence="14" type="primary">plsB</name>
    <name evidence="16" type="ordered locus">Csal_0861</name>
</gene>
<dbReference type="InterPro" id="IPR002123">
    <property type="entry name" value="Plipid/glycerol_acylTrfase"/>
</dbReference>
<dbReference type="PIRSF" id="PIRSF500064">
    <property type="entry name" value="GPAT"/>
    <property type="match status" value="1"/>
</dbReference>
<dbReference type="eggNOG" id="COG2937">
    <property type="taxonomic scope" value="Bacteria"/>
</dbReference>
<dbReference type="HOGENOM" id="CLU_015407_0_0_6"/>
<sequence>MPLKSGAVGRVDLDWLYCFLAFHQGYRMAVLHTLLTPLRGLCRALLGRWLEYRHVEAQATPLDPTRPTIYVLPHPALSDTLALELMTHREGLPRARGHIDLGGARLPACVALPRLSRGLTQVRGRRSLALDSLLEQLAEHPEQDIQLVPVSVFWGRAPGKDFGFWKLLAADSWQWTGRLRRLLSMAVNGKHVQVHLGAPLQLRSLIETRPLPVAQRKMARVLRVHFRRVRARVLGPDLSHRNTLIRGVVDSPQVRQAIREAATARGTREERETRRALRYGREIASNTSYPVLRFLYQLLRRLWNRLYDGVSVNGLDDVKALAGDHELVYVPCHRSHIDYLLLSYVLFREGLMPPHIAAGRNLDMPLIGPLLRRGGAFFLRRSFRDNRLYAAVFNEYVHRLISRGHPLEYFIEGGRSRTGRMLTPRPGMLAMTLRSFARDPRREVAFVPVYVGYEKVLESGSYLKELRGGRKKKESPFDLLRVVRRLRQPYGHVTVNIGEPLRLSGFLDHHVPAWREHRREARPDWLTQAVTTLGATLAQRINAAAAITPISLTALSLLATSHHAMEADLLKHHMRLLTRLRQHLAGGERITLPTGDPEAWIAHAAHLGFIERHPQALGELVLATPEQATLLTWYRNNVLHLFIDMALVAFAYRHNARFDLAQLRALLGPTWPVLAHEFHLPAEDFDARLHRALDALTSEGLLVQSAQDWERPAGHLESSEHLRLLGRLVQPTLERGYLLLAVLLREGSGTLTRDALEEHSRQLAERLTLLSGLNAPEFFDKRLFSGLLDTLEAQGWLWREGDKLCYDAVLEQAQERGRALFDPSLRHRLTQLVHRQEA</sequence>
<evidence type="ECO:0000259" key="15">
    <source>
        <dbReference type="SMART" id="SM00563"/>
    </source>
</evidence>
<dbReference type="STRING" id="290398.Csal_0861"/>
<evidence type="ECO:0000256" key="2">
    <source>
        <dbReference type="ARBA" id="ARBA00004765"/>
    </source>
</evidence>
<dbReference type="InterPro" id="IPR045520">
    <property type="entry name" value="GPAT/DHAPAT_C"/>
</dbReference>
<evidence type="ECO:0000256" key="6">
    <source>
        <dbReference type="ARBA" id="ARBA00013432"/>
    </source>
</evidence>
<comment type="pathway">
    <text evidence="3">Lipid metabolism.</text>
</comment>
<dbReference type="EMBL" id="CP000285">
    <property type="protein sequence ID" value="ABE58218.1"/>
    <property type="molecule type" value="Genomic_DNA"/>
</dbReference>
<comment type="similarity">
    <text evidence="4 14">Belongs to the GPAT/DAPAT family.</text>
</comment>
<dbReference type="GO" id="GO:0016024">
    <property type="term" value="P:CDP-diacylglycerol biosynthetic process"/>
    <property type="evidence" value="ECO:0007669"/>
    <property type="project" value="UniProtKB-UniRule"/>
</dbReference>
<evidence type="ECO:0000256" key="11">
    <source>
        <dbReference type="ARBA" id="ARBA00023264"/>
    </source>
</evidence>
<dbReference type="InterPro" id="IPR028354">
    <property type="entry name" value="GPAT_PlsB"/>
</dbReference>
<dbReference type="PANTHER" id="PTHR12563:SF17">
    <property type="entry name" value="DIHYDROXYACETONE PHOSPHATE ACYLTRANSFERASE"/>
    <property type="match status" value="1"/>
</dbReference>
<accession>Q1QZ90</accession>
<keyword evidence="10 14" id="KW-0594">Phospholipid biosynthesis</keyword>